<reference evidence="2" key="1">
    <citation type="submission" date="2022-08" db="EMBL/GenBank/DDBJ databases">
        <authorList>
            <person name="Tian L."/>
        </authorList>
    </citation>
    <scope>NUCLEOTIDE SEQUENCE</scope>
    <source>
        <strain evidence="2">CM253</strain>
    </source>
</reference>
<evidence type="ECO:0000256" key="1">
    <source>
        <dbReference type="SAM" id="MobiDB-lite"/>
    </source>
</evidence>
<evidence type="ECO:0000313" key="2">
    <source>
        <dbReference type="EMBL" id="UUY45898.1"/>
    </source>
</evidence>
<dbReference type="GeneID" id="95571998"/>
<evidence type="ECO:0000313" key="3">
    <source>
        <dbReference type="Proteomes" id="UP001057738"/>
    </source>
</evidence>
<feature type="compositionally biased region" description="Low complexity" evidence="1">
    <location>
        <begin position="1"/>
        <end position="23"/>
    </location>
</feature>
<keyword evidence="3" id="KW-1185">Reference proteome</keyword>
<dbReference type="Proteomes" id="UP001057738">
    <property type="component" value="Chromosome"/>
</dbReference>
<gene>
    <name evidence="2" type="ORF">NRK68_00915</name>
</gene>
<organism evidence="2 3">
    <name type="scientific">Streptomyces yangpuensis</name>
    <dbReference type="NCBI Taxonomy" id="1648182"/>
    <lineage>
        <taxon>Bacteria</taxon>
        <taxon>Bacillati</taxon>
        <taxon>Actinomycetota</taxon>
        <taxon>Actinomycetes</taxon>
        <taxon>Kitasatosporales</taxon>
        <taxon>Streptomycetaceae</taxon>
        <taxon>Streptomyces</taxon>
    </lineage>
</organism>
<name>A0ABY5PQ36_9ACTN</name>
<accession>A0ABY5PQ36</accession>
<protein>
    <submittedName>
        <fullName evidence="2">Uncharacterized protein</fullName>
    </submittedName>
</protein>
<sequence length="65" mass="6689">MTLERAGTGPADTTADTGDRATPWGDFRRVLDQMRGLLEGVHPDDGAEAPETAPRGAAVAGGGLR</sequence>
<dbReference type="RefSeq" id="WP_257854440.1">
    <property type="nucleotide sequence ID" value="NZ_CP102514.1"/>
</dbReference>
<dbReference type="EMBL" id="CP102514">
    <property type="protein sequence ID" value="UUY45898.1"/>
    <property type="molecule type" value="Genomic_DNA"/>
</dbReference>
<proteinExistence type="predicted"/>
<feature type="region of interest" description="Disordered" evidence="1">
    <location>
        <begin position="40"/>
        <end position="65"/>
    </location>
</feature>
<feature type="region of interest" description="Disordered" evidence="1">
    <location>
        <begin position="1"/>
        <end position="25"/>
    </location>
</feature>